<sequence>MNRTAITLAIIAVFFSIVQAVAVAARCYHRTVSNKYAAKDLRVGAVGWSFDDYLIFGSYILAIANWILFILAGFEELGADNVASNTELIQKLFLAFQVFLIISNFLAKSSFALLLLRIAPTQKFIRVVSKGLCAAIALLGLLSALVVIIPCWPSPNSAQCLQDSYRWIFLTVIDVVTEVIIIAFPVYALWNVKFRERAQKWKLNAVIILGRCSVIPLAISFCMVMLNASGSPYFGSRIIGPLQRQQGELFASLFTSTLVPVFNLFQITRIEVFESSVELNIVKTVEVRWEEDNMKRKVASSSASLSFSTHADTRELLDTGSQ</sequence>
<dbReference type="Proteomes" id="UP001271007">
    <property type="component" value="Unassembled WGS sequence"/>
</dbReference>
<keyword evidence="4 6" id="KW-0472">Membrane</keyword>
<dbReference type="InterPro" id="IPR049326">
    <property type="entry name" value="Rhodopsin_dom_fungi"/>
</dbReference>
<reference evidence="8" key="1">
    <citation type="submission" date="2023-04" db="EMBL/GenBank/DDBJ databases">
        <title>Black Yeasts Isolated from many extreme environments.</title>
        <authorList>
            <person name="Coleine C."/>
            <person name="Stajich J.E."/>
            <person name="Selbmann L."/>
        </authorList>
    </citation>
    <scope>NUCLEOTIDE SEQUENCE</scope>
    <source>
        <strain evidence="8">CCFEE 5312</strain>
    </source>
</reference>
<feature type="transmembrane region" description="Helical" evidence="6">
    <location>
        <begin position="50"/>
        <end position="74"/>
    </location>
</feature>
<comment type="caution">
    <text evidence="8">The sequence shown here is derived from an EMBL/GenBank/DDBJ whole genome shotgun (WGS) entry which is preliminary data.</text>
</comment>
<evidence type="ECO:0000259" key="7">
    <source>
        <dbReference type="Pfam" id="PF20684"/>
    </source>
</evidence>
<dbReference type="PANTHER" id="PTHR33048:SF47">
    <property type="entry name" value="INTEGRAL MEMBRANE PROTEIN-RELATED"/>
    <property type="match status" value="1"/>
</dbReference>
<feature type="transmembrane region" description="Helical" evidence="6">
    <location>
        <begin position="202"/>
        <end position="226"/>
    </location>
</feature>
<proteinExistence type="inferred from homology"/>
<name>A0AAJ0DPH6_9PEZI</name>
<dbReference type="InterPro" id="IPR052337">
    <property type="entry name" value="SAT4-like"/>
</dbReference>
<feature type="transmembrane region" description="Helical" evidence="6">
    <location>
        <begin position="167"/>
        <end position="190"/>
    </location>
</feature>
<evidence type="ECO:0000256" key="2">
    <source>
        <dbReference type="ARBA" id="ARBA00022692"/>
    </source>
</evidence>
<feature type="transmembrane region" description="Helical" evidence="6">
    <location>
        <begin position="6"/>
        <end position="29"/>
    </location>
</feature>
<accession>A0AAJ0DPH6</accession>
<feature type="domain" description="Rhodopsin" evidence="7">
    <location>
        <begin position="47"/>
        <end position="215"/>
    </location>
</feature>
<dbReference type="EMBL" id="JAWDJX010000013">
    <property type="protein sequence ID" value="KAK3054183.1"/>
    <property type="molecule type" value="Genomic_DNA"/>
</dbReference>
<comment type="subcellular location">
    <subcellularLocation>
        <location evidence="1">Membrane</location>
        <topology evidence="1">Multi-pass membrane protein</topology>
    </subcellularLocation>
</comment>
<dbReference type="PANTHER" id="PTHR33048">
    <property type="entry name" value="PTH11-LIKE INTEGRAL MEMBRANE PROTEIN (AFU_ORTHOLOGUE AFUA_5G11245)"/>
    <property type="match status" value="1"/>
</dbReference>
<evidence type="ECO:0000313" key="9">
    <source>
        <dbReference type="Proteomes" id="UP001271007"/>
    </source>
</evidence>
<keyword evidence="2 6" id="KW-0812">Transmembrane</keyword>
<dbReference type="Pfam" id="PF20684">
    <property type="entry name" value="Fung_rhodopsin"/>
    <property type="match status" value="1"/>
</dbReference>
<evidence type="ECO:0000256" key="4">
    <source>
        <dbReference type="ARBA" id="ARBA00023136"/>
    </source>
</evidence>
<dbReference type="GO" id="GO:0016020">
    <property type="term" value="C:membrane"/>
    <property type="evidence" value="ECO:0007669"/>
    <property type="project" value="UniProtKB-SubCell"/>
</dbReference>
<feature type="transmembrane region" description="Helical" evidence="6">
    <location>
        <begin position="94"/>
        <end position="119"/>
    </location>
</feature>
<protein>
    <recommendedName>
        <fullName evidence="7">Rhodopsin domain-containing protein</fullName>
    </recommendedName>
</protein>
<feature type="transmembrane region" description="Helical" evidence="6">
    <location>
        <begin position="131"/>
        <end position="155"/>
    </location>
</feature>
<evidence type="ECO:0000256" key="6">
    <source>
        <dbReference type="SAM" id="Phobius"/>
    </source>
</evidence>
<evidence type="ECO:0000313" key="8">
    <source>
        <dbReference type="EMBL" id="KAK3054183.1"/>
    </source>
</evidence>
<keyword evidence="9" id="KW-1185">Reference proteome</keyword>
<organism evidence="8 9">
    <name type="scientific">Extremus antarcticus</name>
    <dbReference type="NCBI Taxonomy" id="702011"/>
    <lineage>
        <taxon>Eukaryota</taxon>
        <taxon>Fungi</taxon>
        <taxon>Dikarya</taxon>
        <taxon>Ascomycota</taxon>
        <taxon>Pezizomycotina</taxon>
        <taxon>Dothideomycetes</taxon>
        <taxon>Dothideomycetidae</taxon>
        <taxon>Mycosphaerellales</taxon>
        <taxon>Extremaceae</taxon>
        <taxon>Extremus</taxon>
    </lineage>
</organism>
<dbReference type="AlphaFoldDB" id="A0AAJ0DPH6"/>
<keyword evidence="3 6" id="KW-1133">Transmembrane helix</keyword>
<evidence type="ECO:0000256" key="3">
    <source>
        <dbReference type="ARBA" id="ARBA00022989"/>
    </source>
</evidence>
<comment type="similarity">
    <text evidence="5">Belongs to the SAT4 family.</text>
</comment>
<gene>
    <name evidence="8" type="ORF">LTR09_004961</name>
</gene>
<evidence type="ECO:0000256" key="5">
    <source>
        <dbReference type="ARBA" id="ARBA00038359"/>
    </source>
</evidence>
<evidence type="ECO:0000256" key="1">
    <source>
        <dbReference type="ARBA" id="ARBA00004141"/>
    </source>
</evidence>